<dbReference type="Gene3D" id="3.30.540.10">
    <property type="entry name" value="Fructose-1,6-Bisphosphatase, subunit A, domain 1"/>
    <property type="match status" value="1"/>
</dbReference>
<feature type="binding site" evidence="5">
    <location>
        <position position="124"/>
    </location>
    <ligand>
        <name>Mg(2+)</name>
        <dbReference type="ChEBI" id="CHEBI:18420"/>
        <label>1</label>
        <note>catalytic</note>
    </ligand>
</feature>
<dbReference type="SUPFAM" id="SSF56655">
    <property type="entry name" value="Carbohydrate phosphatase"/>
    <property type="match status" value="1"/>
</dbReference>
<name>A0A248ULI9_9HYPH</name>
<organism evidence="6 7">
    <name type="scientific">Ochrobactrum quorumnocens</name>
    <dbReference type="NCBI Taxonomy" id="271865"/>
    <lineage>
        <taxon>Bacteria</taxon>
        <taxon>Pseudomonadati</taxon>
        <taxon>Pseudomonadota</taxon>
        <taxon>Alphaproteobacteria</taxon>
        <taxon>Hyphomicrobiales</taxon>
        <taxon>Brucellaceae</taxon>
        <taxon>Brucella/Ochrobactrum group</taxon>
        <taxon>Ochrobactrum</taxon>
    </lineage>
</organism>
<keyword evidence="6" id="KW-0614">Plasmid</keyword>
<dbReference type="Gene3D" id="3.40.190.80">
    <property type="match status" value="1"/>
</dbReference>
<keyword evidence="4 5" id="KW-0460">Magnesium</keyword>
<geneLocation type="plasmid" evidence="6 7">
    <name>unnamed1</name>
</geneLocation>
<keyword evidence="2 5" id="KW-0479">Metal-binding</keyword>
<dbReference type="GO" id="GO:0006020">
    <property type="term" value="P:inositol metabolic process"/>
    <property type="evidence" value="ECO:0007669"/>
    <property type="project" value="TreeGrafter"/>
</dbReference>
<protein>
    <submittedName>
        <fullName evidence="6">Inositol monophosphatase family protein</fullName>
    </submittedName>
</protein>
<gene>
    <name evidence="6" type="ORF">CES85_3114</name>
</gene>
<dbReference type="Proteomes" id="UP000215256">
    <property type="component" value="Plasmid unnamed1"/>
</dbReference>
<sequence length="297" mass="32308">MGIPVVCVELPGSGKIDELCLCGTFKQGKTIVTDSDAIDERYEFSLALIREAGDLANRYFSNRQALTIQSKRLQDMASEADLQTELLIKQRLAASFPQDAFLGEETGITAFEPNQGIWVVDPIDGTQPFISGMTSWCVSIAFVKDGVLKFGMVYAPARNELFAGGENRAATLNDKAVERHPARSVREGIVGVGYSPRVTPDEFLPMFERLLKAGGMFSREGSGALTLCYVASGRLIGYIEPHINSWDCLGAIAIIRAAGLKTNDFLANDGLRRGNPVIAGNEDIFAELAKISMGYNR</sequence>
<evidence type="ECO:0000313" key="6">
    <source>
        <dbReference type="EMBL" id="ASV87733.1"/>
    </source>
</evidence>
<accession>A0A248ULI9</accession>
<evidence type="ECO:0000256" key="3">
    <source>
        <dbReference type="ARBA" id="ARBA00022801"/>
    </source>
</evidence>
<dbReference type="PRINTS" id="PR00377">
    <property type="entry name" value="IMPHPHTASES"/>
</dbReference>
<dbReference type="GO" id="GO:0046872">
    <property type="term" value="F:metal ion binding"/>
    <property type="evidence" value="ECO:0007669"/>
    <property type="project" value="UniProtKB-KW"/>
</dbReference>
<dbReference type="EMBL" id="CP022605">
    <property type="protein sequence ID" value="ASV87733.1"/>
    <property type="molecule type" value="Genomic_DNA"/>
</dbReference>
<feature type="binding site" evidence="5">
    <location>
        <position position="121"/>
    </location>
    <ligand>
        <name>Mg(2+)</name>
        <dbReference type="ChEBI" id="CHEBI:18420"/>
        <label>1</label>
        <note>catalytic</note>
    </ligand>
</feature>
<dbReference type="InterPro" id="IPR000760">
    <property type="entry name" value="Inositol_monophosphatase-like"/>
</dbReference>
<feature type="binding site" evidence="5">
    <location>
        <position position="104"/>
    </location>
    <ligand>
        <name>Mg(2+)</name>
        <dbReference type="ChEBI" id="CHEBI:18420"/>
        <label>1</label>
        <note>catalytic</note>
    </ligand>
</feature>
<evidence type="ECO:0000256" key="1">
    <source>
        <dbReference type="ARBA" id="ARBA00009759"/>
    </source>
</evidence>
<reference evidence="6 7" key="1">
    <citation type="submission" date="2017-07" db="EMBL/GenBank/DDBJ databases">
        <title>Phylogenetic study on the rhizospheric bacterium Ochrobactrum sp. A44.</title>
        <authorList>
            <person name="Krzyzanowska D.M."/>
            <person name="Ossowicki A."/>
            <person name="Rajewska M."/>
            <person name="Maciag T."/>
            <person name="Kaczynski Z."/>
            <person name="Czerwicka M."/>
            <person name="Jafra S."/>
        </authorList>
    </citation>
    <scope>NUCLEOTIDE SEQUENCE [LARGE SCALE GENOMIC DNA]</scope>
    <source>
        <strain evidence="6 7">A44</strain>
        <plasmid evidence="6 7">unnamed1</plasmid>
    </source>
</reference>
<dbReference type="PROSITE" id="PS00629">
    <property type="entry name" value="IMP_1"/>
    <property type="match status" value="1"/>
</dbReference>
<dbReference type="InterPro" id="IPR020583">
    <property type="entry name" value="Inositol_monoP_metal-BS"/>
</dbReference>
<comment type="similarity">
    <text evidence="1">Belongs to the inositol monophosphatase superfamily.</text>
</comment>
<evidence type="ECO:0000256" key="2">
    <source>
        <dbReference type="ARBA" id="ARBA00022723"/>
    </source>
</evidence>
<evidence type="ECO:0000313" key="7">
    <source>
        <dbReference type="Proteomes" id="UP000215256"/>
    </source>
</evidence>
<keyword evidence="3" id="KW-0378">Hydrolase</keyword>
<feature type="binding site" evidence="5">
    <location>
        <position position="247"/>
    </location>
    <ligand>
        <name>Mg(2+)</name>
        <dbReference type="ChEBI" id="CHEBI:18420"/>
        <label>1</label>
        <note>catalytic</note>
    </ligand>
</feature>
<dbReference type="GO" id="GO:0007165">
    <property type="term" value="P:signal transduction"/>
    <property type="evidence" value="ECO:0007669"/>
    <property type="project" value="TreeGrafter"/>
</dbReference>
<dbReference type="PANTHER" id="PTHR20854">
    <property type="entry name" value="INOSITOL MONOPHOSPHATASE"/>
    <property type="match status" value="1"/>
</dbReference>
<evidence type="ECO:0000256" key="4">
    <source>
        <dbReference type="ARBA" id="ARBA00022842"/>
    </source>
</evidence>
<feature type="binding site" evidence="5">
    <location>
        <position position="123"/>
    </location>
    <ligand>
        <name>Mg(2+)</name>
        <dbReference type="ChEBI" id="CHEBI:18420"/>
        <label>1</label>
        <note>catalytic</note>
    </ligand>
</feature>
<dbReference type="Pfam" id="PF00459">
    <property type="entry name" value="Inositol_P"/>
    <property type="match status" value="1"/>
</dbReference>
<dbReference type="AlphaFoldDB" id="A0A248ULI9"/>
<dbReference type="PANTHER" id="PTHR20854:SF4">
    <property type="entry name" value="INOSITOL-1-MONOPHOSPHATASE-RELATED"/>
    <property type="match status" value="1"/>
</dbReference>
<proteinExistence type="inferred from homology"/>
<dbReference type="RefSeq" id="WP_095448295.1">
    <property type="nucleotide sequence ID" value="NZ_CP022605.1"/>
</dbReference>
<comment type="cofactor">
    <cofactor evidence="5">
        <name>Mg(2+)</name>
        <dbReference type="ChEBI" id="CHEBI:18420"/>
    </cofactor>
</comment>
<dbReference type="KEGG" id="och:CES85_3114"/>
<dbReference type="GO" id="GO:0008934">
    <property type="term" value="F:inositol monophosphate 1-phosphatase activity"/>
    <property type="evidence" value="ECO:0007669"/>
    <property type="project" value="TreeGrafter"/>
</dbReference>
<evidence type="ECO:0000256" key="5">
    <source>
        <dbReference type="PIRSR" id="PIRSR600760-2"/>
    </source>
</evidence>